<name>A0A2I0B7K4_9ASPA</name>
<dbReference type="InterPro" id="IPR050396">
    <property type="entry name" value="Glycosyltr_51/Transpeptidase"/>
</dbReference>
<dbReference type="AlphaFoldDB" id="A0A2I0B7K4"/>
<dbReference type="InterPro" id="IPR023346">
    <property type="entry name" value="Lysozyme-like_dom_sf"/>
</dbReference>
<accession>A0A2I0B7K4</accession>
<evidence type="ECO:0000313" key="4">
    <source>
        <dbReference type="Proteomes" id="UP000236161"/>
    </source>
</evidence>
<dbReference type="Proteomes" id="UP000236161">
    <property type="component" value="Unassembled WGS sequence"/>
</dbReference>
<dbReference type="Gene3D" id="1.10.3810.10">
    <property type="entry name" value="Biosynthetic peptidoglycan transglycosylase-like"/>
    <property type="match status" value="1"/>
</dbReference>
<dbReference type="PANTHER" id="PTHR32282">
    <property type="entry name" value="BINDING PROTEIN TRANSPEPTIDASE, PUTATIVE-RELATED"/>
    <property type="match status" value="1"/>
</dbReference>
<dbReference type="InterPro" id="IPR001264">
    <property type="entry name" value="Glyco_trans_51"/>
</dbReference>
<dbReference type="OrthoDB" id="2017226at2759"/>
<proteinExistence type="predicted"/>
<protein>
    <recommendedName>
        <fullName evidence="2">Glycosyl transferase family 51 domain-containing protein</fullName>
    </recommendedName>
</protein>
<reference evidence="3 4" key="1">
    <citation type="journal article" date="2017" name="Nature">
        <title>The Apostasia genome and the evolution of orchids.</title>
        <authorList>
            <person name="Zhang G.Q."/>
            <person name="Liu K.W."/>
            <person name="Li Z."/>
            <person name="Lohaus R."/>
            <person name="Hsiao Y.Y."/>
            <person name="Niu S.C."/>
            <person name="Wang J.Y."/>
            <person name="Lin Y.C."/>
            <person name="Xu Q."/>
            <person name="Chen L.J."/>
            <person name="Yoshida K."/>
            <person name="Fujiwara S."/>
            <person name="Wang Z.W."/>
            <person name="Zhang Y.Q."/>
            <person name="Mitsuda N."/>
            <person name="Wang M."/>
            <person name="Liu G.H."/>
            <person name="Pecoraro L."/>
            <person name="Huang H.X."/>
            <person name="Xiao X.J."/>
            <person name="Lin M."/>
            <person name="Wu X.Y."/>
            <person name="Wu W.L."/>
            <person name="Chen Y.Y."/>
            <person name="Chang S.B."/>
            <person name="Sakamoto S."/>
            <person name="Ohme-Takagi M."/>
            <person name="Yagi M."/>
            <person name="Zeng S.J."/>
            <person name="Shen C.Y."/>
            <person name="Yeh C.M."/>
            <person name="Luo Y.B."/>
            <person name="Tsai W.C."/>
            <person name="Van de Peer Y."/>
            <person name="Liu Z.J."/>
        </authorList>
    </citation>
    <scope>NUCLEOTIDE SEQUENCE [LARGE SCALE GENOMIC DNA]</scope>
    <source>
        <strain evidence="4">cv. Shenzhen</strain>
        <tissue evidence="3">Stem</tissue>
    </source>
</reference>
<dbReference type="InterPro" id="IPR036950">
    <property type="entry name" value="PBP_transglycosylase"/>
</dbReference>
<dbReference type="GO" id="GO:0008955">
    <property type="term" value="F:peptidoglycan glycosyltransferase activity"/>
    <property type="evidence" value="ECO:0007669"/>
    <property type="project" value="TreeGrafter"/>
</dbReference>
<dbReference type="EMBL" id="KZ451907">
    <property type="protein sequence ID" value="PKA63772.1"/>
    <property type="molecule type" value="Genomic_DNA"/>
</dbReference>
<gene>
    <name evidence="3" type="ORF">AXF42_Ash017056</name>
</gene>
<dbReference type="PANTHER" id="PTHR32282:SF33">
    <property type="entry name" value="PEPTIDOGLYCAN GLYCOSYLTRANSFERASE"/>
    <property type="match status" value="1"/>
</dbReference>
<dbReference type="SUPFAM" id="SSF53955">
    <property type="entry name" value="Lysozyme-like"/>
    <property type="match status" value="1"/>
</dbReference>
<keyword evidence="4" id="KW-1185">Reference proteome</keyword>
<evidence type="ECO:0000313" key="3">
    <source>
        <dbReference type="EMBL" id="PKA63772.1"/>
    </source>
</evidence>
<feature type="domain" description="Glycosyl transferase family 51" evidence="2">
    <location>
        <begin position="112"/>
        <end position="267"/>
    </location>
</feature>
<sequence>MSVLLHCQPVTITTRCPPLPSPKTAARSLLTRSNRRHSLVLPVRCTRLSPSPALAPAVWKNFSSSFIFANPVSLFAISAGFLCVRSFLRVLPPDFSDRWLQLVELSQGAEENIRELPRHLIQAVLASEDRRFFYHFGVDPYGLGRAVVYYPNGGGGSTITQQLVKNLFLTSERSISRKFVEGILSLVIERRFSKWEILYAYLSKMYWGHGNFGVEAAAQFYFRKHPSLVNIGESALLSGILPGPEALNPITNPKKGKASQARALRRMVAAGFLDLETALIIVSNPICLNCDNNMQAVEEQTCA</sequence>
<evidence type="ECO:0000256" key="1">
    <source>
        <dbReference type="ARBA" id="ARBA00022679"/>
    </source>
</evidence>
<dbReference type="Pfam" id="PF00912">
    <property type="entry name" value="Transgly"/>
    <property type="match status" value="1"/>
</dbReference>
<dbReference type="STRING" id="1088818.A0A2I0B7K4"/>
<keyword evidence="1" id="KW-0808">Transferase</keyword>
<organism evidence="3 4">
    <name type="scientific">Apostasia shenzhenica</name>
    <dbReference type="NCBI Taxonomy" id="1088818"/>
    <lineage>
        <taxon>Eukaryota</taxon>
        <taxon>Viridiplantae</taxon>
        <taxon>Streptophyta</taxon>
        <taxon>Embryophyta</taxon>
        <taxon>Tracheophyta</taxon>
        <taxon>Spermatophyta</taxon>
        <taxon>Magnoliopsida</taxon>
        <taxon>Liliopsida</taxon>
        <taxon>Asparagales</taxon>
        <taxon>Orchidaceae</taxon>
        <taxon>Apostasioideae</taxon>
        <taxon>Apostasia</taxon>
    </lineage>
</organism>
<evidence type="ECO:0000259" key="2">
    <source>
        <dbReference type="Pfam" id="PF00912"/>
    </source>
</evidence>